<dbReference type="InterPro" id="IPR002109">
    <property type="entry name" value="Glutaredoxin"/>
</dbReference>
<organism evidence="3 4">
    <name type="scientific">Leuconostoc pseudomesenteroides</name>
    <dbReference type="NCBI Taxonomy" id="33968"/>
    <lineage>
        <taxon>Bacteria</taxon>
        <taxon>Bacillati</taxon>
        <taxon>Bacillota</taxon>
        <taxon>Bacilli</taxon>
        <taxon>Lactobacillales</taxon>
        <taxon>Lactobacillaceae</taxon>
        <taxon>Leuconostoc</taxon>
    </lineage>
</organism>
<evidence type="ECO:0000259" key="2">
    <source>
        <dbReference type="Pfam" id="PF00462"/>
    </source>
</evidence>
<dbReference type="PROSITE" id="PS51354">
    <property type="entry name" value="GLUTAREDOXIN_2"/>
    <property type="match status" value="1"/>
</dbReference>
<dbReference type="Proteomes" id="UP000321296">
    <property type="component" value="Chromosome"/>
</dbReference>
<feature type="transmembrane region" description="Helical" evidence="1">
    <location>
        <begin position="7"/>
        <end position="29"/>
    </location>
</feature>
<dbReference type="Gene3D" id="3.40.30.10">
    <property type="entry name" value="Glutaredoxin"/>
    <property type="match status" value="1"/>
</dbReference>
<accession>A0A5B8SZ60</accession>
<dbReference type="SUPFAM" id="SSF52833">
    <property type="entry name" value="Thioredoxin-like"/>
    <property type="match status" value="1"/>
</dbReference>
<keyword evidence="1" id="KW-0472">Membrane</keyword>
<feature type="domain" description="Glutaredoxin" evidence="2">
    <location>
        <begin position="58"/>
        <end position="115"/>
    </location>
</feature>
<dbReference type="CDD" id="cd02947">
    <property type="entry name" value="TRX_family"/>
    <property type="match status" value="1"/>
</dbReference>
<gene>
    <name evidence="3" type="ORF">FGL85_08380</name>
</gene>
<dbReference type="RefSeq" id="WP_071952115.1">
    <property type="nucleotide sequence ID" value="NZ_CP042383.1"/>
</dbReference>
<keyword evidence="1" id="KW-0812">Transmembrane</keyword>
<reference evidence="3 4" key="1">
    <citation type="submission" date="2019-06" db="EMBL/GenBank/DDBJ databases">
        <title>Genome analyses of bacteria isolated from kimchi.</title>
        <authorList>
            <person name="Lee S."/>
            <person name="Ahn S."/>
            <person name="Roh S."/>
        </authorList>
    </citation>
    <scope>NUCLEOTIDE SEQUENCE [LARGE SCALE GENOMIC DNA]</scope>
    <source>
        <strain evidence="3 4">CBA3630</strain>
    </source>
</reference>
<dbReference type="InterPro" id="IPR036249">
    <property type="entry name" value="Thioredoxin-like_sf"/>
</dbReference>
<protein>
    <submittedName>
        <fullName evidence="3">Thioredoxin family protein</fullName>
    </submittedName>
</protein>
<dbReference type="AlphaFoldDB" id="A0A5B8SZ60"/>
<name>A0A5B8SZ60_LEUPS</name>
<sequence length="141" mass="15444">MNKLNKWVIAVFSLAVIAILTAICGTYYYNTEVNGYPDTKNFADKIDQLDSKSQKKTVIIFHKPGCPDCKQARSTIKKGIKAHQNSIDYVVVNVKKSDAQTYLAQYGVTQVPTVIALKGNQVIDSTSSTNNKTIANVVAGE</sequence>
<evidence type="ECO:0000256" key="1">
    <source>
        <dbReference type="SAM" id="Phobius"/>
    </source>
</evidence>
<evidence type="ECO:0000313" key="3">
    <source>
        <dbReference type="EMBL" id="QEA42512.1"/>
    </source>
</evidence>
<keyword evidence="1" id="KW-1133">Transmembrane helix</keyword>
<evidence type="ECO:0000313" key="4">
    <source>
        <dbReference type="Proteomes" id="UP000321296"/>
    </source>
</evidence>
<dbReference type="KEGG" id="lpse:FGL85_08380"/>
<dbReference type="Pfam" id="PF00462">
    <property type="entry name" value="Glutaredoxin"/>
    <property type="match status" value="1"/>
</dbReference>
<proteinExistence type="predicted"/>
<dbReference type="EMBL" id="CP042383">
    <property type="protein sequence ID" value="QEA42512.1"/>
    <property type="molecule type" value="Genomic_DNA"/>
</dbReference>